<reference evidence="2" key="1">
    <citation type="submission" date="2013-07" db="EMBL/GenBank/DDBJ databases">
        <title>The genome of an arbuscular mycorrhizal fungus provides insights into the evolution of the oldest plant symbiosis.</title>
        <authorList>
            <consortium name="DOE Joint Genome Institute"/>
            <person name="Tisserant E."/>
            <person name="Malbreil M."/>
            <person name="Kuo A."/>
            <person name="Kohler A."/>
            <person name="Symeonidi A."/>
            <person name="Balestrini R."/>
            <person name="Charron P."/>
            <person name="Duensing N."/>
            <person name="Frei-dit-Frey N."/>
            <person name="Gianinazzi-Pearson V."/>
            <person name="Gilbert B."/>
            <person name="Handa Y."/>
            <person name="Hijri M."/>
            <person name="Kaul R."/>
            <person name="Kawaguchi M."/>
            <person name="Krajinski F."/>
            <person name="Lammers P."/>
            <person name="Lapierre D."/>
            <person name="Masclaux F.G."/>
            <person name="Murat C."/>
            <person name="Morin E."/>
            <person name="Ndikumana S."/>
            <person name="Pagni M."/>
            <person name="Petitpierre D."/>
            <person name="Requena N."/>
            <person name="Rosikiewicz P."/>
            <person name="Riley R."/>
            <person name="Saito K."/>
            <person name="San Clemente H."/>
            <person name="Shapiro H."/>
            <person name="van Tuinen D."/>
            <person name="Becard G."/>
            <person name="Bonfante P."/>
            <person name="Paszkowski U."/>
            <person name="Shachar-Hill Y."/>
            <person name="Young J.P."/>
            <person name="Sanders I.R."/>
            <person name="Henrissat B."/>
            <person name="Rensing S.A."/>
            <person name="Grigoriev I.V."/>
            <person name="Corradi N."/>
            <person name="Roux C."/>
            <person name="Martin F."/>
        </authorList>
    </citation>
    <scope>NUCLEOTIDE SEQUENCE</scope>
    <source>
        <strain evidence="2">DAOM 197198</strain>
    </source>
</reference>
<gene>
    <name evidence="2" type="ORF">GLOINDRAFT_31122</name>
</gene>
<evidence type="ECO:0000313" key="2">
    <source>
        <dbReference type="EMBL" id="ESA08940.1"/>
    </source>
</evidence>
<dbReference type="HOGENOM" id="CLU_1595412_0_0_1"/>
<dbReference type="EMBL" id="KI288649">
    <property type="protein sequence ID" value="ESA08940.1"/>
    <property type="molecule type" value="Genomic_DNA"/>
</dbReference>
<sequence length="167" mass="19837">MLCNIAWQDSFIKSAPFIHKFLLLSKRHEYTVMIRYHIAILSILVYTKKIVTVKVRCVIYSGKKIIFSFRTKIIGLAEQNQIMMEYTTLNNDFKQRLKNENRYQDKKEVGDKKPNFESSTSRSWSAEELENDQDKWQDWIKKAQEKGLVSPSKPTNNNDRKEKKKKK</sequence>
<dbReference type="AlphaFoldDB" id="U9TLA5"/>
<feature type="region of interest" description="Disordered" evidence="1">
    <location>
        <begin position="144"/>
        <end position="167"/>
    </location>
</feature>
<feature type="compositionally biased region" description="Basic and acidic residues" evidence="1">
    <location>
        <begin position="101"/>
        <end position="115"/>
    </location>
</feature>
<dbReference type="VEuPathDB" id="FungiDB:RhiirFUN_006382"/>
<name>U9TLA5_RHIID</name>
<protein>
    <submittedName>
        <fullName evidence="2">Uncharacterized protein</fullName>
    </submittedName>
</protein>
<evidence type="ECO:0000256" key="1">
    <source>
        <dbReference type="SAM" id="MobiDB-lite"/>
    </source>
</evidence>
<proteinExistence type="predicted"/>
<organism evidence="2">
    <name type="scientific">Rhizophagus irregularis (strain DAOM 181602 / DAOM 197198 / MUCL 43194)</name>
    <name type="common">Arbuscular mycorrhizal fungus</name>
    <name type="synonym">Glomus intraradices</name>
    <dbReference type="NCBI Taxonomy" id="747089"/>
    <lineage>
        <taxon>Eukaryota</taxon>
        <taxon>Fungi</taxon>
        <taxon>Fungi incertae sedis</taxon>
        <taxon>Mucoromycota</taxon>
        <taxon>Glomeromycotina</taxon>
        <taxon>Glomeromycetes</taxon>
        <taxon>Glomerales</taxon>
        <taxon>Glomeraceae</taxon>
        <taxon>Rhizophagus</taxon>
    </lineage>
</organism>
<feature type="region of interest" description="Disordered" evidence="1">
    <location>
        <begin position="101"/>
        <end position="132"/>
    </location>
</feature>
<accession>U9TLA5</accession>